<evidence type="ECO:0000256" key="7">
    <source>
        <dbReference type="ARBA" id="ARBA00022898"/>
    </source>
</evidence>
<dbReference type="GO" id="GO:0008793">
    <property type="term" value="F:aromatic-amino-acid transaminase activity"/>
    <property type="evidence" value="ECO:0007669"/>
    <property type="project" value="TreeGrafter"/>
</dbReference>
<accession>A0A0F4YMG2</accession>
<dbReference type="FunFam" id="3.40.640.10:FF:000074">
    <property type="entry name" value="Aromatic amino acid aminotransferase"/>
    <property type="match status" value="1"/>
</dbReference>
<dbReference type="EC" id="2.6.1.57" evidence="9"/>
<evidence type="ECO:0000313" key="11">
    <source>
        <dbReference type="EMBL" id="KKA19419.1"/>
    </source>
</evidence>
<dbReference type="InterPro" id="IPR015424">
    <property type="entry name" value="PyrdxlP-dep_Trfase"/>
</dbReference>
<evidence type="ECO:0000256" key="5">
    <source>
        <dbReference type="ARBA" id="ARBA00022576"/>
    </source>
</evidence>
<protein>
    <recommendedName>
        <fullName evidence="9">aromatic-amino-acid transaminase</fullName>
        <ecNumber evidence="9">2.6.1.57</ecNumber>
    </recommendedName>
</protein>
<proteinExistence type="inferred from homology"/>
<dbReference type="STRING" id="1408163.A0A0F4YMG2"/>
<reference evidence="11 12" key="1">
    <citation type="submission" date="2015-04" db="EMBL/GenBank/DDBJ databases">
        <authorList>
            <person name="Heijne W.H."/>
            <person name="Fedorova N.D."/>
            <person name="Nierman W.C."/>
            <person name="Vollebregt A.W."/>
            <person name="Zhao Z."/>
            <person name="Wu L."/>
            <person name="Kumar M."/>
            <person name="Stam H."/>
            <person name="van den Berg M.A."/>
            <person name="Pel H.J."/>
        </authorList>
    </citation>
    <scope>NUCLEOTIDE SEQUENCE [LARGE SCALE GENOMIC DNA]</scope>
    <source>
        <strain evidence="11 12">CBS 393.64</strain>
    </source>
</reference>
<comment type="caution">
    <text evidence="11">The sequence shown here is derived from an EMBL/GenBank/DDBJ whole genome shotgun (WGS) entry which is preliminary data.</text>
</comment>
<gene>
    <name evidence="11" type="ORF">T310_6595</name>
</gene>
<dbReference type="CDD" id="cd00609">
    <property type="entry name" value="AAT_like"/>
    <property type="match status" value="1"/>
</dbReference>
<dbReference type="OrthoDB" id="691673at2759"/>
<feature type="domain" description="Aminotransferase class I/classII large" evidence="10">
    <location>
        <begin position="189"/>
        <end position="524"/>
    </location>
</feature>
<evidence type="ECO:0000256" key="6">
    <source>
        <dbReference type="ARBA" id="ARBA00022679"/>
    </source>
</evidence>
<dbReference type="GO" id="GO:0005737">
    <property type="term" value="C:cytoplasm"/>
    <property type="evidence" value="ECO:0007669"/>
    <property type="project" value="UniProtKB-SubCell"/>
</dbReference>
<dbReference type="Gene3D" id="3.40.640.10">
    <property type="entry name" value="Type I PLP-dependent aspartate aminotransferase-like (Major domain)"/>
    <property type="match status" value="1"/>
</dbReference>
<dbReference type="InterPro" id="IPR050859">
    <property type="entry name" value="Class-I_PLP-dep_aminotransf"/>
</dbReference>
<dbReference type="GeneID" id="25318896"/>
<keyword evidence="7" id="KW-0663">Pyridoxal phosphate</keyword>
<evidence type="ECO:0000259" key="10">
    <source>
        <dbReference type="Pfam" id="PF00155"/>
    </source>
</evidence>
<dbReference type="RefSeq" id="XP_013326031.1">
    <property type="nucleotide sequence ID" value="XM_013470577.1"/>
</dbReference>
<dbReference type="AlphaFoldDB" id="A0A0F4YMG2"/>
<dbReference type="SUPFAM" id="SSF53383">
    <property type="entry name" value="PLP-dependent transferases"/>
    <property type="match status" value="1"/>
</dbReference>
<organism evidence="11 12">
    <name type="scientific">Rasamsonia emersonii (strain ATCC 16479 / CBS 393.64 / IMI 116815)</name>
    <dbReference type="NCBI Taxonomy" id="1408163"/>
    <lineage>
        <taxon>Eukaryota</taxon>
        <taxon>Fungi</taxon>
        <taxon>Dikarya</taxon>
        <taxon>Ascomycota</taxon>
        <taxon>Pezizomycotina</taxon>
        <taxon>Eurotiomycetes</taxon>
        <taxon>Eurotiomycetidae</taxon>
        <taxon>Eurotiales</taxon>
        <taxon>Trichocomaceae</taxon>
        <taxon>Rasamsonia</taxon>
    </lineage>
</organism>
<evidence type="ECO:0000256" key="4">
    <source>
        <dbReference type="ARBA" id="ARBA00022490"/>
    </source>
</evidence>
<dbReference type="EMBL" id="LASV01000350">
    <property type="protein sequence ID" value="KKA19419.1"/>
    <property type="molecule type" value="Genomic_DNA"/>
</dbReference>
<sequence>MSPGPVDIEVKGETDTTSVVVPEPLTVDDVTAWRAKGSVPTGTAAASNSDMFKSPACYTKPKAKRWDLQSCCPCQQRSPANPMADRYHLHRGKVPTGLISLGGGLPSSENFPFEELSVKVPTPPGFSEAETRASGTVVKAGKHDIREGTSVYDLEVALNYGQSVGAAPLLRFVTEHTEIVHRPPYSDWQCCLTVGSTVAWDAALRILCERGDYILTEEYSFSTALETARPLGIKAAPVKMDEQGLLPESLDEVLTNWDEKARGARKPHLLYTIPSGQNPTGATQSAERRREVYKVAQKHDLFIVEDEPYYFLQMQPYTPAGAESVPPPATREEFLKVLLPSFLSIDVDGRVLRLESFSKVISPGSRTGWIVASEQIVERFIHHFEYSTQNPSGISQIVLYKLLDEQWGHGGYLDWLLHLRLEYTQRRDVIVRACEEFLPTEIASWVPPSAGMFVDWRKHPGFKQGWTHDAIEESIFKAAVDKGVLVSSGSWFKADRSQEEEKMFFRTTFAAAPGDKITEAIKRFGEALRAEFGL</sequence>
<keyword evidence="6 11" id="KW-0808">Transferase</keyword>
<dbReference type="GO" id="GO:0009074">
    <property type="term" value="P:aromatic amino acid family catabolic process"/>
    <property type="evidence" value="ECO:0007669"/>
    <property type="project" value="TreeGrafter"/>
</dbReference>
<dbReference type="GO" id="GO:0030170">
    <property type="term" value="F:pyridoxal phosphate binding"/>
    <property type="evidence" value="ECO:0007669"/>
    <property type="project" value="InterPro"/>
</dbReference>
<evidence type="ECO:0000256" key="1">
    <source>
        <dbReference type="ARBA" id="ARBA00001933"/>
    </source>
</evidence>
<comment type="subcellular location">
    <subcellularLocation>
        <location evidence="2">Cytoplasm</location>
    </subcellularLocation>
</comment>
<dbReference type="GO" id="GO:0047536">
    <property type="term" value="F:2-aminoadipate transaminase activity"/>
    <property type="evidence" value="ECO:0007669"/>
    <property type="project" value="TreeGrafter"/>
</dbReference>
<keyword evidence="12" id="KW-1185">Reference proteome</keyword>
<dbReference type="GO" id="GO:0006571">
    <property type="term" value="P:tyrosine biosynthetic process"/>
    <property type="evidence" value="ECO:0007669"/>
    <property type="project" value="TreeGrafter"/>
</dbReference>
<dbReference type="GO" id="GO:0019878">
    <property type="term" value="P:lysine biosynthetic process via aminoadipic acid"/>
    <property type="evidence" value="ECO:0007669"/>
    <property type="project" value="TreeGrafter"/>
</dbReference>
<comment type="similarity">
    <text evidence="3">Belongs to the class-I pyridoxal-phosphate-dependent aminotransferase family.</text>
</comment>
<evidence type="ECO:0000256" key="3">
    <source>
        <dbReference type="ARBA" id="ARBA00007441"/>
    </source>
</evidence>
<evidence type="ECO:0000313" key="12">
    <source>
        <dbReference type="Proteomes" id="UP000053958"/>
    </source>
</evidence>
<keyword evidence="4" id="KW-0963">Cytoplasm</keyword>
<dbReference type="PANTHER" id="PTHR42790:SF21">
    <property type="entry name" value="AROMATIC_AMINOADIPATE AMINOTRANSFERASE 1"/>
    <property type="match status" value="1"/>
</dbReference>
<evidence type="ECO:0000256" key="8">
    <source>
        <dbReference type="ARBA" id="ARBA00051993"/>
    </source>
</evidence>
<comment type="cofactor">
    <cofactor evidence="1">
        <name>pyridoxal 5'-phosphate</name>
        <dbReference type="ChEBI" id="CHEBI:597326"/>
    </cofactor>
</comment>
<comment type="catalytic activity">
    <reaction evidence="8">
        <text>an aromatic L-alpha-amino acid + 2-oxoglutarate = an aromatic oxo-acid + L-glutamate</text>
        <dbReference type="Rhea" id="RHEA:17533"/>
        <dbReference type="ChEBI" id="CHEBI:16810"/>
        <dbReference type="ChEBI" id="CHEBI:29985"/>
        <dbReference type="ChEBI" id="CHEBI:73309"/>
        <dbReference type="ChEBI" id="CHEBI:84824"/>
        <dbReference type="EC" id="2.6.1.57"/>
    </reaction>
</comment>
<dbReference type="Pfam" id="PF00155">
    <property type="entry name" value="Aminotran_1_2"/>
    <property type="match status" value="1"/>
</dbReference>
<dbReference type="Proteomes" id="UP000053958">
    <property type="component" value="Unassembled WGS sequence"/>
</dbReference>
<name>A0A0F4YMG2_RASE3</name>
<evidence type="ECO:0000256" key="9">
    <source>
        <dbReference type="ARBA" id="ARBA00067014"/>
    </source>
</evidence>
<dbReference type="InterPro" id="IPR004839">
    <property type="entry name" value="Aminotransferase_I/II_large"/>
</dbReference>
<keyword evidence="5 11" id="KW-0032">Aminotransferase</keyword>
<dbReference type="PANTHER" id="PTHR42790">
    <property type="entry name" value="AMINOTRANSFERASE"/>
    <property type="match status" value="1"/>
</dbReference>
<evidence type="ECO:0000256" key="2">
    <source>
        <dbReference type="ARBA" id="ARBA00004496"/>
    </source>
</evidence>
<dbReference type="InterPro" id="IPR015421">
    <property type="entry name" value="PyrdxlP-dep_Trfase_major"/>
</dbReference>